<name>A0A9N9MSN4_9CUCU</name>
<organism evidence="2 3">
    <name type="scientific">Ceutorhynchus assimilis</name>
    <name type="common">cabbage seed weevil</name>
    <dbReference type="NCBI Taxonomy" id="467358"/>
    <lineage>
        <taxon>Eukaryota</taxon>
        <taxon>Metazoa</taxon>
        <taxon>Ecdysozoa</taxon>
        <taxon>Arthropoda</taxon>
        <taxon>Hexapoda</taxon>
        <taxon>Insecta</taxon>
        <taxon>Pterygota</taxon>
        <taxon>Neoptera</taxon>
        <taxon>Endopterygota</taxon>
        <taxon>Coleoptera</taxon>
        <taxon>Polyphaga</taxon>
        <taxon>Cucujiformia</taxon>
        <taxon>Curculionidae</taxon>
        <taxon>Ceutorhynchinae</taxon>
        <taxon>Ceutorhynchus</taxon>
    </lineage>
</organism>
<keyword evidence="3" id="KW-1185">Reference proteome</keyword>
<dbReference type="OrthoDB" id="6784663at2759"/>
<sequence>MNTKRQQKNTRRPRKVSALGKGGLKTKMNAISAKRVSLYPGFLMNGVASGTMKKPRGSNSSGKPEDNVLTENLQVFLDQNSVHSQRIINERSTVEEYKPSMPKPIGQMRCLRSSTKSLQPVVEKHSKSVFKKISNKMFITPVEPGTNNNSNFIKQTGYLTEKEECSNNEMEIVSSPQLVEHICSREHLKTFTQKMQVLFKTNYFPEKSIENVAAEILKQNLIVEGNLLKEEISVEEDKAEDQDSDEDIEINFVPVPSRRWVYNTPKNQKIKKRKVEQCQLKPALLLDNKIIKPILSYNGAYNEGFIGKVTEQRPSNMGFFEKELPFQSEVNQRSHPMPTYLESPAATENDLTFVGEGHNLTTQLRLPSKSHKRQESCRDDYKGEKNMFDFHSKPKKIFDF</sequence>
<dbReference type="Proteomes" id="UP001152799">
    <property type="component" value="Chromosome 4"/>
</dbReference>
<proteinExistence type="predicted"/>
<dbReference type="EMBL" id="OU892280">
    <property type="protein sequence ID" value="CAG9767795.1"/>
    <property type="molecule type" value="Genomic_DNA"/>
</dbReference>
<evidence type="ECO:0000313" key="2">
    <source>
        <dbReference type="EMBL" id="CAG9767795.1"/>
    </source>
</evidence>
<reference evidence="2" key="1">
    <citation type="submission" date="2022-01" db="EMBL/GenBank/DDBJ databases">
        <authorList>
            <person name="King R."/>
        </authorList>
    </citation>
    <scope>NUCLEOTIDE SEQUENCE</scope>
</reference>
<dbReference type="AlphaFoldDB" id="A0A9N9MSN4"/>
<protein>
    <submittedName>
        <fullName evidence="2">Uncharacterized protein</fullName>
    </submittedName>
</protein>
<evidence type="ECO:0000313" key="3">
    <source>
        <dbReference type="Proteomes" id="UP001152799"/>
    </source>
</evidence>
<feature type="compositionally biased region" description="Basic residues" evidence="1">
    <location>
        <begin position="1"/>
        <end position="15"/>
    </location>
</feature>
<accession>A0A9N9MSN4</accession>
<gene>
    <name evidence="2" type="ORF">CEUTPL_LOCUS8351</name>
</gene>
<evidence type="ECO:0000256" key="1">
    <source>
        <dbReference type="SAM" id="MobiDB-lite"/>
    </source>
</evidence>
<feature type="region of interest" description="Disordered" evidence="1">
    <location>
        <begin position="1"/>
        <end position="21"/>
    </location>
</feature>